<dbReference type="Gene3D" id="3.40.630.30">
    <property type="match status" value="1"/>
</dbReference>
<dbReference type="PANTHER" id="PTHR43877">
    <property type="entry name" value="AMINOALKYLPHOSPHONATE N-ACETYLTRANSFERASE-RELATED-RELATED"/>
    <property type="match status" value="1"/>
</dbReference>
<feature type="domain" description="N-acetyltransferase" evidence="3">
    <location>
        <begin position="19"/>
        <end position="166"/>
    </location>
</feature>
<dbReference type="EMBL" id="DWWN01000002">
    <property type="protein sequence ID" value="HJC44580.1"/>
    <property type="molecule type" value="Genomic_DNA"/>
</dbReference>
<dbReference type="PANTHER" id="PTHR43877:SF2">
    <property type="entry name" value="AMINOALKYLPHOSPHONATE N-ACETYLTRANSFERASE-RELATED"/>
    <property type="match status" value="1"/>
</dbReference>
<gene>
    <name evidence="4" type="ORF">H9703_00320</name>
</gene>
<dbReference type="SUPFAM" id="SSF55729">
    <property type="entry name" value="Acyl-CoA N-acyltransferases (Nat)"/>
    <property type="match status" value="1"/>
</dbReference>
<dbReference type="Proteomes" id="UP000823906">
    <property type="component" value="Unassembled WGS sequence"/>
</dbReference>
<dbReference type="AlphaFoldDB" id="A0A9D2T4D0"/>
<reference evidence="4" key="2">
    <citation type="submission" date="2021-04" db="EMBL/GenBank/DDBJ databases">
        <authorList>
            <person name="Gilroy R."/>
        </authorList>
    </citation>
    <scope>NUCLEOTIDE SEQUENCE</scope>
    <source>
        <strain evidence="4">ChiSjej5B23-2810</strain>
    </source>
</reference>
<dbReference type="PROSITE" id="PS51186">
    <property type="entry name" value="GNAT"/>
    <property type="match status" value="1"/>
</dbReference>
<organism evidence="4 5">
    <name type="scientific">Candidatus Faecalibacterium faecigallinarum</name>
    <dbReference type="NCBI Taxonomy" id="2838577"/>
    <lineage>
        <taxon>Bacteria</taxon>
        <taxon>Bacillati</taxon>
        <taxon>Bacillota</taxon>
        <taxon>Clostridia</taxon>
        <taxon>Eubacteriales</taxon>
        <taxon>Oscillospiraceae</taxon>
        <taxon>Faecalibacterium</taxon>
    </lineage>
</organism>
<reference evidence="4" key="1">
    <citation type="journal article" date="2021" name="PeerJ">
        <title>Extensive microbial diversity within the chicken gut microbiome revealed by metagenomics and culture.</title>
        <authorList>
            <person name="Gilroy R."/>
            <person name="Ravi A."/>
            <person name="Getino M."/>
            <person name="Pursley I."/>
            <person name="Horton D.L."/>
            <person name="Alikhan N.F."/>
            <person name="Baker D."/>
            <person name="Gharbi K."/>
            <person name="Hall N."/>
            <person name="Watson M."/>
            <person name="Adriaenssens E.M."/>
            <person name="Foster-Nyarko E."/>
            <person name="Jarju S."/>
            <person name="Secka A."/>
            <person name="Antonio M."/>
            <person name="Oren A."/>
            <person name="Chaudhuri R.R."/>
            <person name="La Ragione R."/>
            <person name="Hildebrand F."/>
            <person name="Pallen M.J."/>
        </authorList>
    </citation>
    <scope>NUCLEOTIDE SEQUENCE</scope>
    <source>
        <strain evidence="4">ChiSjej5B23-2810</strain>
    </source>
</reference>
<evidence type="ECO:0000256" key="2">
    <source>
        <dbReference type="ARBA" id="ARBA00023315"/>
    </source>
</evidence>
<keyword evidence="1" id="KW-0808">Transferase</keyword>
<name>A0A9D2T4D0_9FIRM</name>
<proteinExistence type="predicted"/>
<sequence>MNHGIIPAIHRKGAVEMRFTHTDGANKDFIHLCHELDDFLNDLVGGEANRAAYIPYNRLDDIHDVIIAYDGNVPIGCASFKRYDNDSAEVKRVFIKPAYRGRGISKALMDLLEKTARQQGYHSFVLESGEPLVAAMALYRKIGYQVIPNYGQYRDMPDSICMRKIL</sequence>
<dbReference type="InterPro" id="IPR000182">
    <property type="entry name" value="GNAT_dom"/>
</dbReference>
<evidence type="ECO:0000256" key="1">
    <source>
        <dbReference type="ARBA" id="ARBA00022679"/>
    </source>
</evidence>
<protein>
    <submittedName>
        <fullName evidence="4">GNAT family N-acetyltransferase</fullName>
    </submittedName>
</protein>
<dbReference type="CDD" id="cd04301">
    <property type="entry name" value="NAT_SF"/>
    <property type="match status" value="1"/>
</dbReference>
<evidence type="ECO:0000313" key="5">
    <source>
        <dbReference type="Proteomes" id="UP000823906"/>
    </source>
</evidence>
<accession>A0A9D2T4D0</accession>
<dbReference type="InterPro" id="IPR016181">
    <property type="entry name" value="Acyl_CoA_acyltransferase"/>
</dbReference>
<dbReference type="GO" id="GO:0016747">
    <property type="term" value="F:acyltransferase activity, transferring groups other than amino-acyl groups"/>
    <property type="evidence" value="ECO:0007669"/>
    <property type="project" value="InterPro"/>
</dbReference>
<evidence type="ECO:0000259" key="3">
    <source>
        <dbReference type="PROSITE" id="PS51186"/>
    </source>
</evidence>
<dbReference type="InterPro" id="IPR050832">
    <property type="entry name" value="Bact_Acetyltransf"/>
</dbReference>
<keyword evidence="2" id="KW-0012">Acyltransferase</keyword>
<dbReference type="Pfam" id="PF00583">
    <property type="entry name" value="Acetyltransf_1"/>
    <property type="match status" value="1"/>
</dbReference>
<comment type="caution">
    <text evidence="4">The sequence shown here is derived from an EMBL/GenBank/DDBJ whole genome shotgun (WGS) entry which is preliminary data.</text>
</comment>
<evidence type="ECO:0000313" key="4">
    <source>
        <dbReference type="EMBL" id="HJC44580.1"/>
    </source>
</evidence>